<dbReference type="GO" id="GO:0004016">
    <property type="term" value="F:adenylate cyclase activity"/>
    <property type="evidence" value="ECO:0007669"/>
    <property type="project" value="TreeGrafter"/>
</dbReference>
<dbReference type="SUPFAM" id="SSF52540">
    <property type="entry name" value="P-loop containing nucleoside triphosphate hydrolases"/>
    <property type="match status" value="1"/>
</dbReference>
<dbReference type="InterPro" id="IPR027417">
    <property type="entry name" value="P-loop_NTPase"/>
</dbReference>
<dbReference type="PANTHER" id="PTHR16305:SF28">
    <property type="entry name" value="GUANYLATE CYCLASE DOMAIN-CONTAINING PROTEIN"/>
    <property type="match status" value="1"/>
</dbReference>
<accession>A0A6N3BL76</accession>
<protein>
    <recommendedName>
        <fullName evidence="3">Orc1-like AAA ATPase domain-containing protein</fullName>
    </recommendedName>
</protein>
<dbReference type="PANTHER" id="PTHR16305">
    <property type="entry name" value="TESTICULAR SOLUBLE ADENYLYL CYCLASE"/>
    <property type="match status" value="1"/>
</dbReference>
<dbReference type="RefSeq" id="WP_156718404.1">
    <property type="nucleotide sequence ID" value="NZ_CACRUN010000013.1"/>
</dbReference>
<sequence length="1272" mass="145817">MSVSYVGELFGRESILDSLSKRLEIAFKGKGCIDLLHGDAGIGKSAIINKFAVLHPEVQTLYVQCSALTDADDLYKPCSDLLNSIESIKWQEQSKVKKFFGSFNMEKIFDVGGKILGFIPGLELPSAIIDLAISAYAGDTNPEVLAETYKNDKVKLYSDIILGLSMEKPLVVVFDDLHWADRGTINVFKHIFQIILESRQGLNDKKFNLLLIGSLRGSEAKADSLHNGINEMFSFMDRYNFGRTQKLMIQHEVQELDATSVKALITYNFDNDEKLSDGLKRWLCESSNGNPLLLSNLIDVLRENGAVESTSTGWVDFNEVSYISNSPVLKGRMLRLEKQGAFRSKSVVALEALRNLTDTELKILYVASIFKEYFTIESLAHVCKITESDLYWPINRLIKMGFIVEQGEVDNGLEVQNRYQIKSKALIEALRNDMSVHQITYYENSLGEYYSSKIKAVDYMEETVDSLDLSDLVAKPVISDKYSKINKVRDFYHKMASYHYMKGKNSLKAIEHGLFGIERLVERYKETKEQTPSPLELDGLYKTIESQICLYDTLFDNVIDELILVKHSNNELIQQLKIRALKSYAEFYACFGQYAKSGEYLNIALMLTKFTKSEIDDAELMISVVEINLSCGNYTKAIKVVGRLINYLESKGSSWDSEQRDAIIEKVLEVTNQNSILQAKYINKLLAIAEQQNSDYIKEISFAQLRFYFEHNNIDKAKILLEAIKVKYPDIIWGYYLDDIIDVIYDIDNPILDDQVANLFCDGYDAQYNYKYKLDYNWTINACALILPILLNEMELLDGADASLTVWNILRLEMWLKQLADLDETIDVSEYVVDEYDESVFKERLLFVKSFATKVVKDNENKFDIAVIYTWLRESISTGIYIDDRDDILFHILKIWPECVPADDVCWLFNLMMESNMASNDTQDYYENINVWSVFYDQKPSDDLAQLIVNSIESQIKKMGNILTTAKLISETLLFEDDFKNLIDSEFYAKLAVEIYINYGEYDQARDVAEYLKLPDQVVINNLEVDDISSSKVIQDSKLFIYDGEDAFSKYITSQKLLNRADYVCCNPDDFDDLEELRLYVKAYKLMQYNEYALTKLDDVCDDIALELDCIDNFSMESLIKIFGSEYMQDSVEATKLSLQLRYRYEALEINKSIGDINRIVECLVNMIQHIEDAIDDEDLAFDISNINSYLSFTGFTVDTILKELSMLLIDNSLFDKALNIYFEFDSLSGLEFADSYMIPTIAEAIKEIVKDIDDTILSTYVDSLLAVQNPF</sequence>
<dbReference type="GO" id="GO:0005737">
    <property type="term" value="C:cytoplasm"/>
    <property type="evidence" value="ECO:0007669"/>
    <property type="project" value="TreeGrafter"/>
</dbReference>
<dbReference type="Pfam" id="PF13191">
    <property type="entry name" value="AAA_16"/>
    <property type="match status" value="1"/>
</dbReference>
<evidence type="ECO:0000256" key="1">
    <source>
        <dbReference type="ARBA" id="ARBA00022741"/>
    </source>
</evidence>
<reference evidence="4" key="1">
    <citation type="submission" date="2019-11" db="EMBL/GenBank/DDBJ databases">
        <authorList>
            <person name="Feng L."/>
        </authorList>
    </citation>
    <scope>NUCLEOTIDE SEQUENCE</scope>
    <source>
        <strain evidence="4">VatypicaLFYP47</strain>
    </source>
</reference>
<dbReference type="AlphaFoldDB" id="A0A6N3BL76"/>
<evidence type="ECO:0000256" key="2">
    <source>
        <dbReference type="ARBA" id="ARBA00022840"/>
    </source>
</evidence>
<evidence type="ECO:0000313" key="4">
    <source>
        <dbReference type="EMBL" id="VYU02681.1"/>
    </source>
</evidence>
<keyword evidence="2" id="KW-0067">ATP-binding</keyword>
<dbReference type="Gene3D" id="3.40.50.300">
    <property type="entry name" value="P-loop containing nucleotide triphosphate hydrolases"/>
    <property type="match status" value="1"/>
</dbReference>
<proteinExistence type="predicted"/>
<dbReference type="GO" id="GO:0005524">
    <property type="term" value="F:ATP binding"/>
    <property type="evidence" value="ECO:0007669"/>
    <property type="project" value="UniProtKB-KW"/>
</dbReference>
<organism evidence="4">
    <name type="scientific">Veillonella atypica</name>
    <dbReference type="NCBI Taxonomy" id="39777"/>
    <lineage>
        <taxon>Bacteria</taxon>
        <taxon>Bacillati</taxon>
        <taxon>Bacillota</taxon>
        <taxon>Negativicutes</taxon>
        <taxon>Veillonellales</taxon>
        <taxon>Veillonellaceae</taxon>
        <taxon>Veillonella</taxon>
    </lineage>
</organism>
<name>A0A6N3BL76_9FIRM</name>
<dbReference type="InterPro" id="IPR041664">
    <property type="entry name" value="AAA_16"/>
</dbReference>
<evidence type="ECO:0000259" key="3">
    <source>
        <dbReference type="Pfam" id="PF13191"/>
    </source>
</evidence>
<keyword evidence="1" id="KW-0547">Nucleotide-binding</keyword>
<feature type="domain" description="Orc1-like AAA ATPase" evidence="3">
    <location>
        <begin position="8"/>
        <end position="193"/>
    </location>
</feature>
<gene>
    <name evidence="4" type="ORF">VALFYP47_01177</name>
</gene>
<dbReference type="EMBL" id="CACRUN010000013">
    <property type="protein sequence ID" value="VYU02681.1"/>
    <property type="molecule type" value="Genomic_DNA"/>
</dbReference>